<reference evidence="1" key="1">
    <citation type="submission" date="2019-04" db="EMBL/GenBank/DDBJ databases">
        <authorList>
            <person name="Alioto T."/>
            <person name="Alioto T."/>
        </authorList>
    </citation>
    <scope>NUCLEOTIDE SEQUENCE [LARGE SCALE GENOMIC DNA]</scope>
</reference>
<name>A0A5E4D5B3_MARMO</name>
<dbReference type="EMBL" id="CABDUW010003394">
    <property type="protein sequence ID" value="VTJ89186.1"/>
    <property type="molecule type" value="Genomic_DNA"/>
</dbReference>
<gene>
    <name evidence="1" type="ORF">MONAX_5E045176</name>
</gene>
<dbReference type="Proteomes" id="UP000335636">
    <property type="component" value="Unassembled WGS sequence"/>
</dbReference>
<comment type="caution">
    <text evidence="1">The sequence shown here is derived from an EMBL/GenBank/DDBJ whole genome shotgun (WGS) entry which is preliminary data.</text>
</comment>
<sequence>LVPLVSCSLPEKLWDKDSSPLLVNEDAAGEVFMQGPAGVQELPHQHLEDHSNIIPPLGSLAPLSKHTLPWASSLSEEHEDNSDLNRNTLDIVPQSSLVGHSYWPSLITAISGLDCISYPILFLS</sequence>
<accession>A0A5E4D5B3</accession>
<proteinExistence type="predicted"/>
<protein>
    <submittedName>
        <fullName evidence="1">Uncharacterized protein</fullName>
    </submittedName>
</protein>
<evidence type="ECO:0000313" key="2">
    <source>
        <dbReference type="Proteomes" id="UP000335636"/>
    </source>
</evidence>
<dbReference type="AlphaFoldDB" id="A0A5E4D5B3"/>
<evidence type="ECO:0000313" key="1">
    <source>
        <dbReference type="EMBL" id="VTJ89186.1"/>
    </source>
</evidence>
<keyword evidence="2" id="KW-1185">Reference proteome</keyword>
<feature type="non-terminal residue" evidence="1">
    <location>
        <position position="1"/>
    </location>
</feature>
<organism evidence="1 2">
    <name type="scientific">Marmota monax</name>
    <name type="common">Woodchuck</name>
    <dbReference type="NCBI Taxonomy" id="9995"/>
    <lineage>
        <taxon>Eukaryota</taxon>
        <taxon>Metazoa</taxon>
        <taxon>Chordata</taxon>
        <taxon>Craniata</taxon>
        <taxon>Vertebrata</taxon>
        <taxon>Euteleostomi</taxon>
        <taxon>Mammalia</taxon>
        <taxon>Eutheria</taxon>
        <taxon>Euarchontoglires</taxon>
        <taxon>Glires</taxon>
        <taxon>Rodentia</taxon>
        <taxon>Sciuromorpha</taxon>
        <taxon>Sciuridae</taxon>
        <taxon>Xerinae</taxon>
        <taxon>Marmotini</taxon>
        <taxon>Marmota</taxon>
    </lineage>
</organism>